<keyword evidence="4" id="KW-1185">Reference proteome</keyword>
<dbReference type="AlphaFoldDB" id="A0A495MHX5"/>
<reference evidence="3 4" key="1">
    <citation type="submission" date="2018-10" db="EMBL/GenBank/DDBJ databases">
        <title>Genomic Encyclopedia of Archaeal and Bacterial Type Strains, Phase II (KMG-II): from individual species to whole genera.</title>
        <authorList>
            <person name="Goeker M."/>
        </authorList>
    </citation>
    <scope>NUCLEOTIDE SEQUENCE [LARGE SCALE GENOMIC DNA]</scope>
    <source>
        <strain evidence="3 4">DSM 29537</strain>
    </source>
</reference>
<sequence>MKKIDTYIFIVILAACMFMIFSCRDNNTNRDAVDASATEKTPTREGTLSSGTQDTMNQHTNTMKQADSAASE</sequence>
<feature type="region of interest" description="Disordered" evidence="1">
    <location>
        <begin position="31"/>
        <end position="72"/>
    </location>
</feature>
<dbReference type="PROSITE" id="PS51257">
    <property type="entry name" value="PROKAR_LIPOPROTEIN"/>
    <property type="match status" value="1"/>
</dbReference>
<organism evidence="3 4">
    <name type="scientific">Flavobacterium endophyticum</name>
    <dbReference type="NCBI Taxonomy" id="1540163"/>
    <lineage>
        <taxon>Bacteria</taxon>
        <taxon>Pseudomonadati</taxon>
        <taxon>Bacteroidota</taxon>
        <taxon>Flavobacteriia</taxon>
        <taxon>Flavobacteriales</taxon>
        <taxon>Flavobacteriaceae</taxon>
        <taxon>Flavobacterium</taxon>
    </lineage>
</organism>
<dbReference type="Proteomes" id="UP000277579">
    <property type="component" value="Unassembled WGS sequence"/>
</dbReference>
<keyword evidence="2" id="KW-0472">Membrane</keyword>
<evidence type="ECO:0000313" key="3">
    <source>
        <dbReference type="EMBL" id="RKS25611.1"/>
    </source>
</evidence>
<accession>A0A495MHX5</accession>
<dbReference type="EMBL" id="RBLC01000001">
    <property type="protein sequence ID" value="RKS25611.1"/>
    <property type="molecule type" value="Genomic_DNA"/>
</dbReference>
<dbReference type="RefSeq" id="WP_147406559.1">
    <property type="nucleotide sequence ID" value="NZ_RBLC01000001.1"/>
</dbReference>
<feature type="transmembrane region" description="Helical" evidence="2">
    <location>
        <begin position="6"/>
        <end position="23"/>
    </location>
</feature>
<comment type="caution">
    <text evidence="3">The sequence shown here is derived from an EMBL/GenBank/DDBJ whole genome shotgun (WGS) entry which is preliminary data.</text>
</comment>
<evidence type="ECO:0000313" key="4">
    <source>
        <dbReference type="Proteomes" id="UP000277579"/>
    </source>
</evidence>
<evidence type="ECO:0000256" key="2">
    <source>
        <dbReference type="SAM" id="Phobius"/>
    </source>
</evidence>
<evidence type="ECO:0000256" key="1">
    <source>
        <dbReference type="SAM" id="MobiDB-lite"/>
    </source>
</evidence>
<gene>
    <name evidence="3" type="ORF">CLV94_0649</name>
</gene>
<name>A0A495MHX5_9FLAO</name>
<keyword evidence="2" id="KW-1133">Transmembrane helix</keyword>
<proteinExistence type="predicted"/>
<keyword evidence="2" id="KW-0812">Transmembrane</keyword>
<protein>
    <submittedName>
        <fullName evidence="3">Uncharacterized protein</fullName>
    </submittedName>
</protein>
<feature type="compositionally biased region" description="Polar residues" evidence="1">
    <location>
        <begin position="38"/>
        <end position="72"/>
    </location>
</feature>